<dbReference type="PANTHER" id="PTHR11042">
    <property type="entry name" value="EUKARYOTIC TRANSLATION INITIATION FACTOR 2-ALPHA KINASE EIF2-ALPHA KINASE -RELATED"/>
    <property type="match status" value="1"/>
</dbReference>
<dbReference type="PROSITE" id="PS00107">
    <property type="entry name" value="PROTEIN_KINASE_ATP"/>
    <property type="match status" value="1"/>
</dbReference>
<evidence type="ECO:0000256" key="6">
    <source>
        <dbReference type="PROSITE-ProRule" id="PRU10141"/>
    </source>
</evidence>
<evidence type="ECO:0000313" key="10">
    <source>
        <dbReference type="Proteomes" id="UP000799291"/>
    </source>
</evidence>
<dbReference type="GO" id="GO:0005524">
    <property type="term" value="F:ATP binding"/>
    <property type="evidence" value="ECO:0007669"/>
    <property type="project" value="UniProtKB-UniRule"/>
</dbReference>
<evidence type="ECO:0000256" key="5">
    <source>
        <dbReference type="ARBA" id="ARBA00037982"/>
    </source>
</evidence>
<dbReference type="Pfam" id="PF00069">
    <property type="entry name" value="Pkinase"/>
    <property type="match status" value="1"/>
</dbReference>
<dbReference type="GO" id="GO:0004674">
    <property type="term" value="F:protein serine/threonine kinase activity"/>
    <property type="evidence" value="ECO:0007669"/>
    <property type="project" value="UniProtKB-KW"/>
</dbReference>
<sequence>MEAFNGVAELVRTSSPAGSRGGSKRPPAFLANILAKRPPLVELSSPGPTHIATANVTHSAAPKVAGNAALEKQETVQHDDDYEFIKMLGHGGSASVEMVQGNYTGSLYARKIYRNIYTRNVKAAEKRLLEEVQIMRRLAPHHHIIRVHATYVVKRELAIILEPVANGGDLATFLTNYRDRELWRGNDRAIEDDILHQAFGCLASGLAFMHRQSIRHKDIKPQNVLIHNQTVLYTDFGLSYDFVDAGQSTTTGLVQGLTMRYCAPEVADHGRRNTKSDIFSLGCVFIEIHSVLYPDELMEELLDGPFFRQLRILPNQGLPVDCGHPEMDAIRAMVRLDSTSRPTAAEVVDHFADIIEALYFCGQCWGWVGVENKSEKLISQVAGSTT</sequence>
<dbReference type="PROSITE" id="PS50011">
    <property type="entry name" value="PROTEIN_KINASE_DOM"/>
    <property type="match status" value="1"/>
</dbReference>
<evidence type="ECO:0000256" key="1">
    <source>
        <dbReference type="ARBA" id="ARBA00022679"/>
    </source>
</evidence>
<keyword evidence="7" id="KW-0723">Serine/threonine-protein kinase</keyword>
<evidence type="ECO:0000256" key="2">
    <source>
        <dbReference type="ARBA" id="ARBA00022741"/>
    </source>
</evidence>
<accession>A0A6G1IQ83</accession>
<organism evidence="9 10">
    <name type="scientific">Lentithecium fluviatile CBS 122367</name>
    <dbReference type="NCBI Taxonomy" id="1168545"/>
    <lineage>
        <taxon>Eukaryota</taxon>
        <taxon>Fungi</taxon>
        <taxon>Dikarya</taxon>
        <taxon>Ascomycota</taxon>
        <taxon>Pezizomycotina</taxon>
        <taxon>Dothideomycetes</taxon>
        <taxon>Pleosporomycetidae</taxon>
        <taxon>Pleosporales</taxon>
        <taxon>Massarineae</taxon>
        <taxon>Lentitheciaceae</taxon>
        <taxon>Lentithecium</taxon>
    </lineage>
</organism>
<keyword evidence="4 6" id="KW-0067">ATP-binding</keyword>
<evidence type="ECO:0000256" key="4">
    <source>
        <dbReference type="ARBA" id="ARBA00022840"/>
    </source>
</evidence>
<dbReference type="Gene3D" id="3.30.200.20">
    <property type="entry name" value="Phosphorylase Kinase, domain 1"/>
    <property type="match status" value="1"/>
</dbReference>
<dbReference type="AlphaFoldDB" id="A0A6G1IQ83"/>
<evidence type="ECO:0000256" key="3">
    <source>
        <dbReference type="ARBA" id="ARBA00022777"/>
    </source>
</evidence>
<feature type="binding site" evidence="6">
    <location>
        <position position="111"/>
    </location>
    <ligand>
        <name>ATP</name>
        <dbReference type="ChEBI" id="CHEBI:30616"/>
    </ligand>
</feature>
<dbReference type="Gene3D" id="1.10.510.10">
    <property type="entry name" value="Transferase(Phosphotransferase) domain 1"/>
    <property type="match status" value="1"/>
</dbReference>
<dbReference type="GO" id="GO:0005737">
    <property type="term" value="C:cytoplasm"/>
    <property type="evidence" value="ECO:0007669"/>
    <property type="project" value="TreeGrafter"/>
</dbReference>
<dbReference type="GO" id="GO:0005634">
    <property type="term" value="C:nucleus"/>
    <property type="evidence" value="ECO:0007669"/>
    <property type="project" value="TreeGrafter"/>
</dbReference>
<dbReference type="InterPro" id="IPR011009">
    <property type="entry name" value="Kinase-like_dom_sf"/>
</dbReference>
<dbReference type="SUPFAM" id="SSF56112">
    <property type="entry name" value="Protein kinase-like (PK-like)"/>
    <property type="match status" value="1"/>
</dbReference>
<evidence type="ECO:0000259" key="8">
    <source>
        <dbReference type="PROSITE" id="PS50011"/>
    </source>
</evidence>
<dbReference type="OrthoDB" id="4062651at2759"/>
<comment type="similarity">
    <text evidence="5">Belongs to the protein kinase superfamily. Ser/Thr protein kinase family. GCN2 subfamily.</text>
</comment>
<dbReference type="EMBL" id="MU005597">
    <property type="protein sequence ID" value="KAF2680407.1"/>
    <property type="molecule type" value="Genomic_DNA"/>
</dbReference>
<gene>
    <name evidence="9" type="ORF">K458DRAFT_421635</name>
</gene>
<name>A0A6G1IQ83_9PLEO</name>
<keyword evidence="10" id="KW-1185">Reference proteome</keyword>
<dbReference type="PROSITE" id="PS00108">
    <property type="entry name" value="PROTEIN_KINASE_ST"/>
    <property type="match status" value="1"/>
</dbReference>
<proteinExistence type="inferred from homology"/>
<dbReference type="InterPro" id="IPR008271">
    <property type="entry name" value="Ser/Thr_kinase_AS"/>
</dbReference>
<feature type="domain" description="Protein kinase" evidence="8">
    <location>
        <begin position="82"/>
        <end position="360"/>
    </location>
</feature>
<dbReference type="InterPro" id="IPR000719">
    <property type="entry name" value="Prot_kinase_dom"/>
</dbReference>
<evidence type="ECO:0000256" key="7">
    <source>
        <dbReference type="RuleBase" id="RU000304"/>
    </source>
</evidence>
<dbReference type="PANTHER" id="PTHR11042:SF189">
    <property type="entry name" value="PROTEIN KINASE DOMAIN-CONTAINING PROTEIN"/>
    <property type="match status" value="1"/>
</dbReference>
<keyword evidence="1" id="KW-0808">Transferase</keyword>
<dbReference type="InterPro" id="IPR050339">
    <property type="entry name" value="CC_SR_Kinase"/>
</dbReference>
<dbReference type="InterPro" id="IPR017441">
    <property type="entry name" value="Protein_kinase_ATP_BS"/>
</dbReference>
<dbReference type="SMART" id="SM00220">
    <property type="entry name" value="S_TKc"/>
    <property type="match status" value="1"/>
</dbReference>
<keyword evidence="3 9" id="KW-0418">Kinase</keyword>
<dbReference type="Proteomes" id="UP000799291">
    <property type="component" value="Unassembled WGS sequence"/>
</dbReference>
<reference evidence="9" key="1">
    <citation type="journal article" date="2020" name="Stud. Mycol.">
        <title>101 Dothideomycetes genomes: a test case for predicting lifestyles and emergence of pathogens.</title>
        <authorList>
            <person name="Haridas S."/>
            <person name="Albert R."/>
            <person name="Binder M."/>
            <person name="Bloem J."/>
            <person name="Labutti K."/>
            <person name="Salamov A."/>
            <person name="Andreopoulos B."/>
            <person name="Baker S."/>
            <person name="Barry K."/>
            <person name="Bills G."/>
            <person name="Bluhm B."/>
            <person name="Cannon C."/>
            <person name="Castanera R."/>
            <person name="Culley D."/>
            <person name="Daum C."/>
            <person name="Ezra D."/>
            <person name="Gonzalez J."/>
            <person name="Henrissat B."/>
            <person name="Kuo A."/>
            <person name="Liang C."/>
            <person name="Lipzen A."/>
            <person name="Lutzoni F."/>
            <person name="Magnuson J."/>
            <person name="Mondo S."/>
            <person name="Nolan M."/>
            <person name="Ohm R."/>
            <person name="Pangilinan J."/>
            <person name="Park H.-J."/>
            <person name="Ramirez L."/>
            <person name="Alfaro M."/>
            <person name="Sun H."/>
            <person name="Tritt A."/>
            <person name="Yoshinaga Y."/>
            <person name="Zwiers L.-H."/>
            <person name="Turgeon B."/>
            <person name="Goodwin S."/>
            <person name="Spatafora J."/>
            <person name="Crous P."/>
            <person name="Grigoriev I."/>
        </authorList>
    </citation>
    <scope>NUCLEOTIDE SEQUENCE</scope>
    <source>
        <strain evidence="9">CBS 122367</strain>
    </source>
</reference>
<evidence type="ECO:0000313" key="9">
    <source>
        <dbReference type="EMBL" id="KAF2680407.1"/>
    </source>
</evidence>
<dbReference type="CDD" id="cd00180">
    <property type="entry name" value="PKc"/>
    <property type="match status" value="1"/>
</dbReference>
<keyword evidence="2 6" id="KW-0547">Nucleotide-binding</keyword>
<protein>
    <submittedName>
        <fullName evidence="9">Kinase-like protein</fullName>
    </submittedName>
</protein>